<keyword evidence="9 14" id="KW-0540">Nuclease</keyword>
<dbReference type="Gene3D" id="3.30.420.10">
    <property type="entry name" value="Ribonuclease H-like superfamily/Ribonuclease H"/>
    <property type="match status" value="1"/>
</dbReference>
<dbReference type="GO" id="GO:0043137">
    <property type="term" value="P:DNA replication, removal of RNA primer"/>
    <property type="evidence" value="ECO:0007669"/>
    <property type="project" value="TreeGrafter"/>
</dbReference>
<evidence type="ECO:0000256" key="4">
    <source>
        <dbReference type="ARBA" id="ARBA00004496"/>
    </source>
</evidence>
<dbReference type="RefSeq" id="WP_131007805.1">
    <property type="nucleotide sequence ID" value="NZ_BFAX01000005.1"/>
</dbReference>
<dbReference type="GO" id="GO:0032299">
    <property type="term" value="C:ribonuclease H2 complex"/>
    <property type="evidence" value="ECO:0007669"/>
    <property type="project" value="TreeGrafter"/>
</dbReference>
<accession>A0A401HRX5</accession>
<gene>
    <name evidence="14" type="primary">rnhB</name>
    <name evidence="18" type="ORF">MHHB_P1203</name>
</gene>
<evidence type="ECO:0000256" key="6">
    <source>
        <dbReference type="ARBA" id="ARBA00012180"/>
    </source>
</evidence>
<keyword evidence="8 14" id="KW-0963">Cytoplasm</keyword>
<feature type="binding site" evidence="14 15">
    <location>
        <position position="12"/>
    </location>
    <ligand>
        <name>a divalent metal cation</name>
        <dbReference type="ChEBI" id="CHEBI:60240"/>
    </ligand>
</feature>
<evidence type="ECO:0000256" key="3">
    <source>
        <dbReference type="ARBA" id="ARBA00004065"/>
    </source>
</evidence>
<dbReference type="Proteomes" id="UP000290527">
    <property type="component" value="Unassembled WGS sequence"/>
</dbReference>
<dbReference type="HAMAP" id="MF_00052_A">
    <property type="entry name" value="RNase_HII_A"/>
    <property type="match status" value="1"/>
</dbReference>
<feature type="binding site" evidence="14 15">
    <location>
        <position position="127"/>
    </location>
    <ligand>
        <name>a divalent metal cation</name>
        <dbReference type="ChEBI" id="CHEBI:60240"/>
    </ligand>
</feature>
<keyword evidence="11 14" id="KW-0255">Endonuclease</keyword>
<comment type="similarity">
    <text evidence="5 14 16">Belongs to the RNase HII family.</text>
</comment>
<organism evidence="18 19">
    <name type="scientific">Methanofervidicoccus abyssi</name>
    <dbReference type="NCBI Taxonomy" id="2082189"/>
    <lineage>
        <taxon>Archaea</taxon>
        <taxon>Methanobacteriati</taxon>
        <taxon>Methanobacteriota</taxon>
        <taxon>Methanomada group</taxon>
        <taxon>Methanococci</taxon>
        <taxon>Methanococcales</taxon>
        <taxon>Methanofervidicoccus</taxon>
    </lineage>
</organism>
<evidence type="ECO:0000256" key="9">
    <source>
        <dbReference type="ARBA" id="ARBA00022722"/>
    </source>
</evidence>
<dbReference type="InterPro" id="IPR001352">
    <property type="entry name" value="RNase_HII/HIII"/>
</dbReference>
<name>A0A401HRX5_9EURY</name>
<evidence type="ECO:0000256" key="2">
    <source>
        <dbReference type="ARBA" id="ARBA00001946"/>
    </source>
</evidence>
<evidence type="ECO:0000313" key="18">
    <source>
        <dbReference type="EMBL" id="GBF36973.1"/>
    </source>
</evidence>
<protein>
    <recommendedName>
        <fullName evidence="7 14">Ribonuclease HII</fullName>
        <shortName evidence="14">RNase HII</shortName>
        <ecNumber evidence="6 14">3.1.26.4</ecNumber>
    </recommendedName>
</protein>
<dbReference type="GO" id="GO:0006298">
    <property type="term" value="P:mismatch repair"/>
    <property type="evidence" value="ECO:0007669"/>
    <property type="project" value="TreeGrafter"/>
</dbReference>
<comment type="cofactor">
    <cofactor evidence="14 15">
        <name>Mn(2+)</name>
        <dbReference type="ChEBI" id="CHEBI:29035"/>
    </cofactor>
    <cofactor evidence="14 15">
        <name>Mg(2+)</name>
        <dbReference type="ChEBI" id="CHEBI:18420"/>
    </cofactor>
    <text evidence="14 15">Manganese or magnesium. Binds 1 divalent metal ion per monomer in the absence of substrate. May bind a second metal ion after substrate binding.</text>
</comment>
<evidence type="ECO:0000256" key="15">
    <source>
        <dbReference type="PROSITE-ProRule" id="PRU01319"/>
    </source>
</evidence>
<dbReference type="InterPro" id="IPR004649">
    <property type="entry name" value="RNase_H2_suA"/>
</dbReference>
<dbReference type="PANTHER" id="PTHR10954">
    <property type="entry name" value="RIBONUCLEASE H2 SUBUNIT A"/>
    <property type="match status" value="1"/>
</dbReference>
<sequence>MEENSTIILGLDEAGRGPVLGPMVIALVKAREKDLEEFNKWGLKDSKKLNKNKRNELYNLIVNRYEVKTIVLEAKDIDEMIKRSNLDNIEIGIFSKLINKVLKEEYKIENRDDICTYYDKKFKIYIDACSNNEKVFLNKIKSKLIFYNSNIEIIAEHKADNKYKIVSAASIVAKVTRDRIIDNYKKIYGEIGSGYPSDRVTINYLRNYIKEYGELPEIARKCWKTSREMLRSVLKDRGSSKDKRYVQKRLI</sequence>
<evidence type="ECO:0000256" key="1">
    <source>
        <dbReference type="ARBA" id="ARBA00000077"/>
    </source>
</evidence>
<evidence type="ECO:0000256" key="5">
    <source>
        <dbReference type="ARBA" id="ARBA00007383"/>
    </source>
</evidence>
<dbReference type="NCBIfam" id="TIGR00729">
    <property type="entry name" value="ribonuclease HII"/>
    <property type="match status" value="1"/>
</dbReference>
<dbReference type="PANTHER" id="PTHR10954:SF23">
    <property type="entry name" value="RIBONUCLEASE"/>
    <property type="match status" value="1"/>
</dbReference>
<dbReference type="InterPro" id="IPR023160">
    <property type="entry name" value="RNase_HII_hlx-loop-hlx_cap_dom"/>
</dbReference>
<dbReference type="Gene3D" id="1.10.10.460">
    <property type="entry name" value="Ribonuclease hii. Domain 2"/>
    <property type="match status" value="1"/>
</dbReference>
<dbReference type="GO" id="GO:0003723">
    <property type="term" value="F:RNA binding"/>
    <property type="evidence" value="ECO:0007669"/>
    <property type="project" value="UniProtKB-UniRule"/>
</dbReference>
<reference evidence="18 19" key="1">
    <citation type="journal article" date="2019" name="Int. J. Syst. Evol. Microbiol.">
        <title>Methanofervidicoccus abyssi gen. nov., sp. nov., a hydrogenotrophic methanogen, isolated from a hydrothermal vent chimney in the Mid-Cayman Spreading Center, the Caribbean Sea.</title>
        <authorList>
            <person name="Sakai S."/>
            <person name="Takaki Y."/>
            <person name="Miyazaki M."/>
            <person name="Ogawara M."/>
            <person name="Yanagawa K."/>
            <person name="Miyazaki J."/>
            <person name="Takai K."/>
        </authorList>
    </citation>
    <scope>NUCLEOTIDE SEQUENCE [LARGE SCALE GENOMIC DNA]</scope>
    <source>
        <strain evidence="18 19">HHB</strain>
    </source>
</reference>
<evidence type="ECO:0000256" key="11">
    <source>
        <dbReference type="ARBA" id="ARBA00022759"/>
    </source>
</evidence>
<dbReference type="InterPro" id="IPR024567">
    <property type="entry name" value="RNase_HII/HIII_dom"/>
</dbReference>
<dbReference type="AlphaFoldDB" id="A0A401HRX5"/>
<dbReference type="GO" id="GO:0004523">
    <property type="term" value="F:RNA-DNA hybrid ribonuclease activity"/>
    <property type="evidence" value="ECO:0007669"/>
    <property type="project" value="UniProtKB-UniRule"/>
</dbReference>
<dbReference type="EMBL" id="BFAX01000005">
    <property type="protein sequence ID" value="GBF36973.1"/>
    <property type="molecule type" value="Genomic_DNA"/>
</dbReference>
<evidence type="ECO:0000259" key="17">
    <source>
        <dbReference type="PROSITE" id="PS51975"/>
    </source>
</evidence>
<evidence type="ECO:0000256" key="12">
    <source>
        <dbReference type="ARBA" id="ARBA00022801"/>
    </source>
</evidence>
<comment type="caution">
    <text evidence="18">The sequence shown here is derived from an EMBL/GenBank/DDBJ whole genome shotgun (WGS) entry which is preliminary data.</text>
</comment>
<comment type="cofactor">
    <cofactor evidence="2">
        <name>Mg(2+)</name>
        <dbReference type="ChEBI" id="CHEBI:18420"/>
    </cofactor>
</comment>
<keyword evidence="13 14" id="KW-0464">Manganese</keyword>
<dbReference type="OrthoDB" id="33866at2157"/>
<dbReference type="SUPFAM" id="SSF53098">
    <property type="entry name" value="Ribonuclease H-like"/>
    <property type="match status" value="1"/>
</dbReference>
<dbReference type="InterPro" id="IPR020787">
    <property type="entry name" value="RNase_HII_arc"/>
</dbReference>
<evidence type="ECO:0000256" key="16">
    <source>
        <dbReference type="RuleBase" id="RU003515"/>
    </source>
</evidence>
<dbReference type="GO" id="GO:0030145">
    <property type="term" value="F:manganese ion binding"/>
    <property type="evidence" value="ECO:0007669"/>
    <property type="project" value="UniProtKB-UniRule"/>
</dbReference>
<evidence type="ECO:0000313" key="19">
    <source>
        <dbReference type="Proteomes" id="UP000290527"/>
    </source>
</evidence>
<evidence type="ECO:0000256" key="7">
    <source>
        <dbReference type="ARBA" id="ARBA00019179"/>
    </source>
</evidence>
<comment type="catalytic activity">
    <reaction evidence="1 14 15 16">
        <text>Endonucleolytic cleavage to 5'-phosphomonoester.</text>
        <dbReference type="EC" id="3.1.26.4"/>
    </reaction>
</comment>
<evidence type="ECO:0000256" key="8">
    <source>
        <dbReference type="ARBA" id="ARBA00022490"/>
    </source>
</evidence>
<proteinExistence type="inferred from homology"/>
<dbReference type="GO" id="GO:0005737">
    <property type="term" value="C:cytoplasm"/>
    <property type="evidence" value="ECO:0007669"/>
    <property type="project" value="UniProtKB-SubCell"/>
</dbReference>
<evidence type="ECO:0000256" key="13">
    <source>
        <dbReference type="ARBA" id="ARBA00023211"/>
    </source>
</evidence>
<dbReference type="CDD" id="cd07180">
    <property type="entry name" value="RNase_HII_archaea_like"/>
    <property type="match status" value="1"/>
</dbReference>
<comment type="function">
    <text evidence="3 14 16">Endonuclease that specifically degrades the RNA of RNA-DNA hybrids.</text>
</comment>
<dbReference type="InterPro" id="IPR012337">
    <property type="entry name" value="RNaseH-like_sf"/>
</dbReference>
<feature type="binding site" evidence="14 15">
    <location>
        <position position="13"/>
    </location>
    <ligand>
        <name>a divalent metal cation</name>
        <dbReference type="ChEBI" id="CHEBI:60240"/>
    </ligand>
</feature>
<keyword evidence="19" id="KW-1185">Reference proteome</keyword>
<dbReference type="PROSITE" id="PS51975">
    <property type="entry name" value="RNASE_H_2"/>
    <property type="match status" value="1"/>
</dbReference>
<dbReference type="InterPro" id="IPR036397">
    <property type="entry name" value="RNaseH_sf"/>
</dbReference>
<keyword evidence="12 14" id="KW-0378">Hydrolase</keyword>
<comment type="subcellular location">
    <subcellularLocation>
        <location evidence="4 14">Cytoplasm</location>
    </subcellularLocation>
</comment>
<evidence type="ECO:0000256" key="10">
    <source>
        <dbReference type="ARBA" id="ARBA00022723"/>
    </source>
</evidence>
<keyword evidence="10 14" id="KW-0479">Metal-binding</keyword>
<dbReference type="EC" id="3.1.26.4" evidence="6 14"/>
<evidence type="ECO:0000256" key="14">
    <source>
        <dbReference type="HAMAP-Rule" id="MF_00052"/>
    </source>
</evidence>
<dbReference type="Pfam" id="PF01351">
    <property type="entry name" value="RNase_HII"/>
    <property type="match status" value="1"/>
</dbReference>
<feature type="domain" description="RNase H type-2" evidence="17">
    <location>
        <begin position="6"/>
        <end position="235"/>
    </location>
</feature>